<feature type="transmembrane region" description="Helical" evidence="1">
    <location>
        <begin position="47"/>
        <end position="70"/>
    </location>
</feature>
<reference evidence="4" key="1">
    <citation type="submission" date="2017-02" db="UniProtKB">
        <authorList>
            <consortium name="WormBaseParasite"/>
        </authorList>
    </citation>
    <scope>IDENTIFICATION</scope>
</reference>
<sequence>MNKNVGYGLLACLVLLLLILSLGIPRWNCAGYILGSTCISISAYKIVGILLAGATVAALLVAIFLLLVFLQGSTRMFIVALIAAAITALLAIAAVFYYANGLLWWSPIIAAVGAGIALGLFVALLFDYNS</sequence>
<evidence type="ECO:0000256" key="1">
    <source>
        <dbReference type="SAM" id="Phobius"/>
    </source>
</evidence>
<keyword evidence="3" id="KW-1185">Reference proteome</keyword>
<dbReference type="Proteomes" id="UP000278807">
    <property type="component" value="Unassembled WGS sequence"/>
</dbReference>
<name>A0A0R3T2C1_RODNA</name>
<keyword evidence="1" id="KW-1133">Transmembrane helix</keyword>
<keyword evidence="1" id="KW-0812">Transmembrane</keyword>
<feature type="transmembrane region" description="Helical" evidence="1">
    <location>
        <begin position="104"/>
        <end position="126"/>
    </location>
</feature>
<dbReference type="EMBL" id="UZAE01000378">
    <property type="protein sequence ID" value="VDN96932.1"/>
    <property type="molecule type" value="Genomic_DNA"/>
</dbReference>
<reference evidence="2 3" key="2">
    <citation type="submission" date="2018-11" db="EMBL/GenBank/DDBJ databases">
        <authorList>
            <consortium name="Pathogen Informatics"/>
        </authorList>
    </citation>
    <scope>NUCLEOTIDE SEQUENCE [LARGE SCALE GENOMIC DNA]</scope>
</reference>
<proteinExistence type="predicted"/>
<evidence type="ECO:0000313" key="3">
    <source>
        <dbReference type="Proteomes" id="UP000278807"/>
    </source>
</evidence>
<dbReference type="WBParaSite" id="HNAJ_0000107301-mRNA-1">
    <property type="protein sequence ID" value="HNAJ_0000107301-mRNA-1"/>
    <property type="gene ID" value="HNAJ_0000107301"/>
</dbReference>
<organism evidence="4">
    <name type="scientific">Rodentolepis nana</name>
    <name type="common">Dwarf tapeworm</name>
    <name type="synonym">Hymenolepis nana</name>
    <dbReference type="NCBI Taxonomy" id="102285"/>
    <lineage>
        <taxon>Eukaryota</taxon>
        <taxon>Metazoa</taxon>
        <taxon>Spiralia</taxon>
        <taxon>Lophotrochozoa</taxon>
        <taxon>Platyhelminthes</taxon>
        <taxon>Cestoda</taxon>
        <taxon>Eucestoda</taxon>
        <taxon>Cyclophyllidea</taxon>
        <taxon>Hymenolepididae</taxon>
        <taxon>Rodentolepis</taxon>
    </lineage>
</organism>
<keyword evidence="1" id="KW-0472">Membrane</keyword>
<dbReference type="AlphaFoldDB" id="A0A0R3T2C1"/>
<evidence type="ECO:0000313" key="4">
    <source>
        <dbReference type="WBParaSite" id="HNAJ_0000107301-mRNA-1"/>
    </source>
</evidence>
<feature type="transmembrane region" description="Helical" evidence="1">
    <location>
        <begin position="77"/>
        <end position="98"/>
    </location>
</feature>
<gene>
    <name evidence="2" type="ORF">HNAJ_LOCUS1073</name>
</gene>
<protein>
    <submittedName>
        <fullName evidence="4">Transmembrane protein</fullName>
    </submittedName>
</protein>
<evidence type="ECO:0000313" key="2">
    <source>
        <dbReference type="EMBL" id="VDN96932.1"/>
    </source>
</evidence>
<accession>A0A0R3T2C1</accession>